<dbReference type="AlphaFoldDB" id="A0A6C0AUA5"/>
<dbReference type="GO" id="GO:0005737">
    <property type="term" value="C:cytoplasm"/>
    <property type="evidence" value="ECO:0007669"/>
    <property type="project" value="TreeGrafter"/>
</dbReference>
<feature type="compositionally biased region" description="Low complexity" evidence="2">
    <location>
        <begin position="354"/>
        <end position="367"/>
    </location>
</feature>
<dbReference type="PANTHER" id="PTHR22988:SF75">
    <property type="entry name" value="MYOSIN-16-LIKE"/>
    <property type="match status" value="1"/>
</dbReference>
<feature type="compositionally biased region" description="Basic and acidic residues" evidence="2">
    <location>
        <begin position="518"/>
        <end position="539"/>
    </location>
</feature>
<feature type="region of interest" description="Disordered" evidence="2">
    <location>
        <begin position="500"/>
        <end position="541"/>
    </location>
</feature>
<proteinExistence type="predicted"/>
<evidence type="ECO:0000256" key="2">
    <source>
        <dbReference type="SAM" id="MobiDB-lite"/>
    </source>
</evidence>
<feature type="region of interest" description="Disordered" evidence="2">
    <location>
        <begin position="254"/>
        <end position="287"/>
    </location>
</feature>
<dbReference type="GO" id="GO:0004674">
    <property type="term" value="F:protein serine/threonine kinase activity"/>
    <property type="evidence" value="ECO:0007669"/>
    <property type="project" value="TreeGrafter"/>
</dbReference>
<feature type="coiled-coil region" evidence="1">
    <location>
        <begin position="607"/>
        <end position="634"/>
    </location>
</feature>
<name>A0A6C0AUA5_9ZZZZ</name>
<evidence type="ECO:0000256" key="1">
    <source>
        <dbReference type="SAM" id="Coils"/>
    </source>
</evidence>
<feature type="region of interest" description="Disordered" evidence="2">
    <location>
        <begin position="424"/>
        <end position="448"/>
    </location>
</feature>
<dbReference type="PANTHER" id="PTHR22988">
    <property type="entry name" value="MYOTONIC DYSTROPHY S/T KINASE-RELATED"/>
    <property type="match status" value="1"/>
</dbReference>
<evidence type="ECO:0000313" key="3">
    <source>
        <dbReference type="EMBL" id="QHS83043.1"/>
    </source>
</evidence>
<organism evidence="3">
    <name type="scientific">viral metagenome</name>
    <dbReference type="NCBI Taxonomy" id="1070528"/>
    <lineage>
        <taxon>unclassified sequences</taxon>
        <taxon>metagenomes</taxon>
        <taxon>organismal metagenomes</taxon>
    </lineage>
</organism>
<reference evidence="3" key="1">
    <citation type="journal article" date="2020" name="Nature">
        <title>Giant virus diversity and host interactions through global metagenomics.</title>
        <authorList>
            <person name="Schulz F."/>
            <person name="Roux S."/>
            <person name="Paez-Espino D."/>
            <person name="Jungbluth S."/>
            <person name="Walsh D.A."/>
            <person name="Denef V.J."/>
            <person name="McMahon K.D."/>
            <person name="Konstantinidis K.T."/>
            <person name="Eloe-Fadrosh E.A."/>
            <person name="Kyrpides N.C."/>
            <person name="Woyke T."/>
        </authorList>
    </citation>
    <scope>NUCLEOTIDE SEQUENCE</scope>
    <source>
        <strain evidence="3">GVMAG-S-1103017-74</strain>
    </source>
</reference>
<sequence length="665" mass="71688">MQFHDELGYVTETDFLSGVVSQQISSRRDRLAANPALSAPGMIETGVIRAIMRRAPLHDRELEGKPDGVRALWGPRMSQDAMAALMQRVDNDAGATQYALSEIILQSTPTYMPRAEKRRLYERFKGAGNTLMTAYRPPDKLSDPSWQPVEMVRLTGVGAELPPRYTAASLQRLAAPLRAFCERVHRRAASTLGAHAMLNPVQVLHYEDDTFEVREAGTGIASSVHVPSADALMLRVIVAGLYPACQDDAGVRVEGMPTYHPQTPPDVPASLRRKPPPSAQRAPSNPFKGAFAGAAFGGAAFSGAPFGSGGAPPFPGARGSGTPRRRRGRYTSSGHDDDFWTRAGATGRAAAGSAAAGSAKASPRGAAGTAGAGGTPSSAQSDELRRCKAAAREAREKVRRLQTELQNCMQASASIVRERDAARVDAEHARQKARREQDVASQRGHRDARELQVAREAHAAAEQARAALQRQVEDMTRAAQSDGREVDRLQHAVRSLRRERDDALAASRESGAGTASADDLRGTQERLARAERARDDAQRVADATARELASVQAMRDDAAARAQAARAAADASAAETARVTQELRRVLRSHDELKERARLDRAAGDEVVALRSKLDAAAQHRDALEQQLQRMAEEAAFRDVVDLTEDTDSPSLEGMQGGTKRPRGQ</sequence>
<dbReference type="EMBL" id="MN740865">
    <property type="protein sequence ID" value="QHS83043.1"/>
    <property type="molecule type" value="Genomic_DNA"/>
</dbReference>
<feature type="region of interest" description="Disordered" evidence="2">
    <location>
        <begin position="354"/>
        <end position="383"/>
    </location>
</feature>
<feature type="region of interest" description="Disordered" evidence="2">
    <location>
        <begin position="307"/>
        <end position="341"/>
    </location>
</feature>
<dbReference type="InterPro" id="IPR050839">
    <property type="entry name" value="Rho-assoc_Ser/Thr_Kinase"/>
</dbReference>
<dbReference type="GO" id="GO:0031032">
    <property type="term" value="P:actomyosin structure organization"/>
    <property type="evidence" value="ECO:0007669"/>
    <property type="project" value="TreeGrafter"/>
</dbReference>
<keyword evidence="1" id="KW-0175">Coiled coil</keyword>
<accession>A0A6C0AUA5</accession>
<feature type="coiled-coil region" evidence="1">
    <location>
        <begin position="384"/>
        <end position="411"/>
    </location>
</feature>
<feature type="region of interest" description="Disordered" evidence="2">
    <location>
        <begin position="639"/>
        <end position="665"/>
    </location>
</feature>
<protein>
    <submittedName>
        <fullName evidence="3">Uncharacterized protein</fullName>
    </submittedName>
</protein>
<dbReference type="GO" id="GO:0005856">
    <property type="term" value="C:cytoskeleton"/>
    <property type="evidence" value="ECO:0007669"/>
    <property type="project" value="TreeGrafter"/>
</dbReference>